<keyword evidence="1" id="KW-0812">Transmembrane</keyword>
<comment type="caution">
    <text evidence="2">The sequence shown here is derived from an EMBL/GenBank/DDBJ whole genome shotgun (WGS) entry which is preliminary data.</text>
</comment>
<gene>
    <name evidence="2" type="ORF">J27TS8_22170</name>
</gene>
<evidence type="ECO:0000256" key="1">
    <source>
        <dbReference type="SAM" id="Phobius"/>
    </source>
</evidence>
<keyword evidence="1" id="KW-0472">Membrane</keyword>
<feature type="transmembrane region" description="Helical" evidence="1">
    <location>
        <begin position="51"/>
        <end position="75"/>
    </location>
</feature>
<keyword evidence="3" id="KW-1185">Reference proteome</keyword>
<reference evidence="2" key="1">
    <citation type="submission" date="2021-03" db="EMBL/GenBank/DDBJ databases">
        <title>Antimicrobial resistance genes in bacteria isolated from Japanese honey, and their potential for conferring macrolide and lincosamide resistance in the American foulbrood pathogen Paenibacillus larvae.</title>
        <authorList>
            <person name="Okamoto M."/>
            <person name="Kumagai M."/>
            <person name="Kanamori H."/>
            <person name="Takamatsu D."/>
        </authorList>
    </citation>
    <scope>NUCLEOTIDE SEQUENCE</scope>
    <source>
        <strain evidence="2">J27TS8</strain>
    </source>
</reference>
<organism evidence="2 3">
    <name type="scientific">Robertmurraya siralis</name>
    <dbReference type="NCBI Taxonomy" id="77777"/>
    <lineage>
        <taxon>Bacteria</taxon>
        <taxon>Bacillati</taxon>
        <taxon>Bacillota</taxon>
        <taxon>Bacilli</taxon>
        <taxon>Bacillales</taxon>
        <taxon>Bacillaceae</taxon>
        <taxon>Robertmurraya</taxon>
    </lineage>
</organism>
<dbReference type="EMBL" id="BORC01000003">
    <property type="protein sequence ID" value="GIN62224.1"/>
    <property type="molecule type" value="Genomic_DNA"/>
</dbReference>
<evidence type="ECO:0000313" key="3">
    <source>
        <dbReference type="Proteomes" id="UP000682111"/>
    </source>
</evidence>
<sequence>MMKRSKILFYGTGALLLIVALGAISAGIGLMLEPDGSNLGMSVELLSKSPFQNFLIPGIVLLTFNGIGSLVGSFLSLKRHHLTSVATISLGVILIIWIGSQVYWLG</sequence>
<dbReference type="RefSeq" id="WP_212933652.1">
    <property type="nucleotide sequence ID" value="NZ_BORC01000003.1"/>
</dbReference>
<dbReference type="Proteomes" id="UP000682111">
    <property type="component" value="Unassembled WGS sequence"/>
</dbReference>
<protein>
    <submittedName>
        <fullName evidence="2">Uncharacterized protein</fullName>
    </submittedName>
</protein>
<proteinExistence type="predicted"/>
<keyword evidence="1" id="KW-1133">Transmembrane helix</keyword>
<evidence type="ECO:0000313" key="2">
    <source>
        <dbReference type="EMBL" id="GIN62224.1"/>
    </source>
</evidence>
<feature type="transmembrane region" description="Helical" evidence="1">
    <location>
        <begin position="7"/>
        <end position="31"/>
    </location>
</feature>
<accession>A0A920BTT6</accession>
<name>A0A920BTT6_9BACI</name>
<feature type="transmembrane region" description="Helical" evidence="1">
    <location>
        <begin position="82"/>
        <end position="104"/>
    </location>
</feature>
<dbReference type="AlphaFoldDB" id="A0A920BTT6"/>